<organism evidence="2">
    <name type="scientific">marine metagenome</name>
    <dbReference type="NCBI Taxonomy" id="408172"/>
    <lineage>
        <taxon>unclassified sequences</taxon>
        <taxon>metagenomes</taxon>
        <taxon>ecological metagenomes</taxon>
    </lineage>
</organism>
<dbReference type="InterPro" id="IPR022111">
    <property type="entry name" value="Rhodanese_C"/>
</dbReference>
<dbReference type="SMART" id="SM00450">
    <property type="entry name" value="RHOD"/>
    <property type="match status" value="1"/>
</dbReference>
<dbReference type="InterPro" id="IPR020936">
    <property type="entry name" value="TrhO"/>
</dbReference>
<dbReference type="NCBIfam" id="NF001135">
    <property type="entry name" value="PRK00142.1-3"/>
    <property type="match status" value="1"/>
</dbReference>
<dbReference type="PANTHER" id="PTHR43268:SF3">
    <property type="entry name" value="RHODANESE-LIKE DOMAIN-CONTAINING PROTEIN 7-RELATED"/>
    <property type="match status" value="1"/>
</dbReference>
<dbReference type="InterPro" id="IPR040503">
    <property type="entry name" value="TRHO_N"/>
</dbReference>
<dbReference type="AlphaFoldDB" id="A0A381QUQ3"/>
<dbReference type="InterPro" id="IPR001763">
    <property type="entry name" value="Rhodanese-like_dom"/>
</dbReference>
<reference evidence="2" key="1">
    <citation type="submission" date="2018-05" db="EMBL/GenBank/DDBJ databases">
        <authorList>
            <person name="Lanie J.A."/>
            <person name="Ng W.-L."/>
            <person name="Kazmierczak K.M."/>
            <person name="Andrzejewski T.M."/>
            <person name="Davidsen T.M."/>
            <person name="Wayne K.J."/>
            <person name="Tettelin H."/>
            <person name="Glass J.I."/>
            <person name="Rusch D."/>
            <person name="Podicherti R."/>
            <person name="Tsui H.-C.T."/>
            <person name="Winkler M.E."/>
        </authorList>
    </citation>
    <scope>NUCLEOTIDE SEQUENCE</scope>
</reference>
<dbReference type="Pfam" id="PF00581">
    <property type="entry name" value="Rhodanese"/>
    <property type="match status" value="1"/>
</dbReference>
<dbReference type="InterPro" id="IPR036873">
    <property type="entry name" value="Rhodanese-like_dom_sf"/>
</dbReference>
<dbReference type="SUPFAM" id="SSF52821">
    <property type="entry name" value="Rhodanese/Cell cycle control phosphatase"/>
    <property type="match status" value="1"/>
</dbReference>
<protein>
    <recommendedName>
        <fullName evidence="1">Rhodanese domain-containing protein</fullName>
    </recommendedName>
</protein>
<name>A0A381QUQ3_9ZZZZ</name>
<dbReference type="EMBL" id="UINC01001538">
    <property type="protein sequence ID" value="SUZ83142.1"/>
    <property type="molecule type" value="Genomic_DNA"/>
</dbReference>
<sequence length="314" mass="36373">MFYCYTEINNPEKFREEHHLFCIENNIRGRIIISSEGINGTVSGKIEDCKKYMNNFKKNILFKNLEFKVDTYNSNAFQKIHVRLKNEIVNSNIQNIDVLNKSGKYIEPKEFKKILNNKPKDTYILDVRSNYEHEIGKFKNAITLDLENFRFFSDKIDEIEKKIDKSKKIITYCTGGIKCEKASAFLINKGYKNVYQLHGGIIKYGLEEDGENFHGKCYVFDNRIVKDINKINPTVISKCLVTGEKTDRMVNCANADCNKHFPLSEKGSEKFKGCCSKECMLSPNIRKYDGTGFYQRKMNGYNPLIGAKNKSRTI</sequence>
<evidence type="ECO:0000259" key="1">
    <source>
        <dbReference type="PROSITE" id="PS50206"/>
    </source>
</evidence>
<dbReference type="Pfam" id="PF17773">
    <property type="entry name" value="UPF0176_N"/>
    <property type="match status" value="1"/>
</dbReference>
<gene>
    <name evidence="2" type="ORF">METZ01_LOCUS35996</name>
</gene>
<dbReference type="PANTHER" id="PTHR43268">
    <property type="entry name" value="THIOSULFATE SULFURTRANSFERASE/RHODANESE-LIKE DOMAIN-CONTAINING PROTEIN 2"/>
    <property type="match status" value="1"/>
</dbReference>
<dbReference type="Gene3D" id="3.40.250.10">
    <property type="entry name" value="Rhodanese-like domain"/>
    <property type="match status" value="1"/>
</dbReference>
<proteinExistence type="inferred from homology"/>
<feature type="domain" description="Rhodanese" evidence="1">
    <location>
        <begin position="118"/>
        <end position="213"/>
    </location>
</feature>
<dbReference type="Pfam" id="PF12368">
    <property type="entry name" value="Rhodanese_C"/>
    <property type="match status" value="1"/>
</dbReference>
<dbReference type="Gene3D" id="3.30.70.100">
    <property type="match status" value="1"/>
</dbReference>
<evidence type="ECO:0000313" key="2">
    <source>
        <dbReference type="EMBL" id="SUZ83142.1"/>
    </source>
</evidence>
<dbReference type="HAMAP" id="MF_00469">
    <property type="entry name" value="TrhO"/>
    <property type="match status" value="1"/>
</dbReference>
<dbReference type="PROSITE" id="PS50206">
    <property type="entry name" value="RHODANESE_3"/>
    <property type="match status" value="1"/>
</dbReference>
<accession>A0A381QUQ3</accession>